<evidence type="ECO:0000256" key="3">
    <source>
        <dbReference type="ARBA" id="ARBA00023163"/>
    </source>
</evidence>
<dbReference type="RefSeq" id="WP_007018265.1">
    <property type="nucleotide sequence ID" value="NZ_CH724116.1"/>
</dbReference>
<protein>
    <submittedName>
        <fullName evidence="5">Regulatory protein CsgD</fullName>
    </submittedName>
</protein>
<dbReference type="GO" id="GO:0006355">
    <property type="term" value="P:regulation of DNA-templated transcription"/>
    <property type="evidence" value="ECO:0007669"/>
    <property type="project" value="InterPro"/>
</dbReference>
<organism evidence="5 6">
    <name type="scientific">Bermanella marisrubri</name>
    <dbReference type="NCBI Taxonomy" id="207949"/>
    <lineage>
        <taxon>Bacteria</taxon>
        <taxon>Pseudomonadati</taxon>
        <taxon>Pseudomonadota</taxon>
        <taxon>Gammaproteobacteria</taxon>
        <taxon>Oceanospirillales</taxon>
        <taxon>Oceanospirillaceae</taxon>
        <taxon>Bermanella</taxon>
    </lineage>
</organism>
<accession>Q1N2F1</accession>
<evidence type="ECO:0000259" key="4">
    <source>
        <dbReference type="PROSITE" id="PS50043"/>
    </source>
</evidence>
<evidence type="ECO:0000256" key="1">
    <source>
        <dbReference type="ARBA" id="ARBA00023015"/>
    </source>
</evidence>
<dbReference type="GO" id="GO:0003677">
    <property type="term" value="F:DNA binding"/>
    <property type="evidence" value="ECO:0007669"/>
    <property type="project" value="UniProtKB-KW"/>
</dbReference>
<dbReference type="Pfam" id="PF00196">
    <property type="entry name" value="GerE"/>
    <property type="match status" value="1"/>
</dbReference>
<feature type="domain" description="HTH luxR-type" evidence="4">
    <location>
        <begin position="145"/>
        <end position="210"/>
    </location>
</feature>
<dbReference type="EMBL" id="AAQH01000007">
    <property type="protein sequence ID" value="EAT12456.1"/>
    <property type="molecule type" value="Genomic_DNA"/>
</dbReference>
<dbReference type="OrthoDB" id="561214at2"/>
<dbReference type="InterPro" id="IPR036388">
    <property type="entry name" value="WH-like_DNA-bd_sf"/>
</dbReference>
<keyword evidence="6" id="KW-1185">Reference proteome</keyword>
<reference evidence="5 6" key="1">
    <citation type="submission" date="2006-03" db="EMBL/GenBank/DDBJ databases">
        <authorList>
            <person name="Pinhassi J."/>
            <person name="Pedros-Alio C."/>
            <person name="Ferriera S."/>
            <person name="Johnson J."/>
            <person name="Kravitz S."/>
            <person name="Halpern A."/>
            <person name="Remington K."/>
            <person name="Beeson K."/>
            <person name="Tran B."/>
            <person name="Rogers Y.-H."/>
            <person name="Friedman R."/>
            <person name="Venter J.C."/>
        </authorList>
    </citation>
    <scope>NUCLEOTIDE SEQUENCE [LARGE SCALE GENOMIC DNA]</scope>
    <source>
        <strain evidence="5 6">RED65</strain>
    </source>
</reference>
<dbReference type="InterPro" id="IPR049151">
    <property type="entry name" value="CsgD-like_REC"/>
</dbReference>
<dbReference type="AlphaFoldDB" id="Q1N2F1"/>
<keyword evidence="1" id="KW-0805">Transcription regulation</keyword>
<dbReference type="FunFam" id="1.10.10.10:FF:000153">
    <property type="entry name" value="LuxR family transcriptional regulator"/>
    <property type="match status" value="1"/>
</dbReference>
<dbReference type="InterPro" id="IPR016032">
    <property type="entry name" value="Sig_transdc_resp-reg_C-effctor"/>
</dbReference>
<name>Q1N2F1_9GAMM</name>
<dbReference type="InterPro" id="IPR000792">
    <property type="entry name" value="Tscrpt_reg_LuxR_C"/>
</dbReference>
<dbReference type="SMART" id="SM00421">
    <property type="entry name" value="HTH_LUXR"/>
    <property type="match status" value="1"/>
</dbReference>
<dbReference type="PROSITE" id="PS50043">
    <property type="entry name" value="HTH_LUXR_2"/>
    <property type="match status" value="1"/>
</dbReference>
<dbReference type="Pfam" id="PF21155">
    <property type="entry name" value="VpsT-like_REC"/>
    <property type="match status" value="1"/>
</dbReference>
<dbReference type="CDD" id="cd06170">
    <property type="entry name" value="LuxR_C_like"/>
    <property type="match status" value="1"/>
</dbReference>
<proteinExistence type="predicted"/>
<dbReference type="SUPFAM" id="SSF46894">
    <property type="entry name" value="C-terminal effector domain of the bipartite response regulators"/>
    <property type="match status" value="1"/>
</dbReference>
<keyword evidence="3" id="KW-0804">Transcription</keyword>
<evidence type="ECO:0000313" key="5">
    <source>
        <dbReference type="EMBL" id="EAT12456.1"/>
    </source>
</evidence>
<comment type="caution">
    <text evidence="5">The sequence shown here is derived from an EMBL/GenBank/DDBJ whole genome shotgun (WGS) entry which is preliminary data.</text>
</comment>
<dbReference type="PRINTS" id="PR00038">
    <property type="entry name" value="HTHLUXR"/>
</dbReference>
<dbReference type="Gene3D" id="1.10.10.10">
    <property type="entry name" value="Winged helix-like DNA-binding domain superfamily/Winged helix DNA-binding domain"/>
    <property type="match status" value="1"/>
</dbReference>
<dbReference type="PROSITE" id="PS00622">
    <property type="entry name" value="HTH_LUXR_1"/>
    <property type="match status" value="1"/>
</dbReference>
<evidence type="ECO:0000256" key="2">
    <source>
        <dbReference type="ARBA" id="ARBA00023125"/>
    </source>
</evidence>
<dbReference type="PANTHER" id="PTHR44688">
    <property type="entry name" value="DNA-BINDING TRANSCRIPTIONAL ACTIVATOR DEVR_DOSR"/>
    <property type="match status" value="1"/>
</dbReference>
<dbReference type="STRING" id="207949.RED65_16501"/>
<gene>
    <name evidence="5" type="ORF">RED65_16501</name>
</gene>
<dbReference type="Gene3D" id="3.40.50.2300">
    <property type="match status" value="1"/>
</dbReference>
<dbReference type="PANTHER" id="PTHR44688:SF16">
    <property type="entry name" value="DNA-BINDING TRANSCRIPTIONAL ACTIVATOR DEVR_DOSR"/>
    <property type="match status" value="1"/>
</dbReference>
<dbReference type="Proteomes" id="UP000004263">
    <property type="component" value="Unassembled WGS sequence"/>
</dbReference>
<keyword evidence="2" id="KW-0238">DNA-binding</keyword>
<evidence type="ECO:0000313" key="6">
    <source>
        <dbReference type="Proteomes" id="UP000004263"/>
    </source>
</evidence>
<dbReference type="HOGENOM" id="CLU_000445_90_7_6"/>
<sequence>MDSAQKPHLWLVGPKNIQNSLLLGFLQQHLQMDCSMLENYRPADNHKIKLPHLICVDAMGMRAENCRQMLESLPKDNQVVFINLDGQQSYDELLKWPNVSGFFYKGASQNHVSKGIRSILRGELWFSRRILSQFMANNRRPPAPEQKPAHNLTRRESQILSLSASGAKNADIAAALNVSTHTVKTHMYNLFKKLDVSNRIQAVNWAKEYLPEQDLS</sequence>